<dbReference type="AlphaFoldDB" id="A0A1R3L0C3"/>
<accession>A0A1R3L0C3</accession>
<name>A0A1R3L0C3_9ROSI</name>
<evidence type="ECO:0000313" key="2">
    <source>
        <dbReference type="EMBL" id="OMP12718.1"/>
    </source>
</evidence>
<evidence type="ECO:0000256" key="1">
    <source>
        <dbReference type="SAM" id="MobiDB-lite"/>
    </source>
</evidence>
<dbReference type="Proteomes" id="UP000187203">
    <property type="component" value="Unassembled WGS sequence"/>
</dbReference>
<feature type="region of interest" description="Disordered" evidence="1">
    <location>
        <begin position="1"/>
        <end position="24"/>
    </location>
</feature>
<dbReference type="EMBL" id="AWUE01007401">
    <property type="protein sequence ID" value="OMP12718.1"/>
    <property type="molecule type" value="Genomic_DNA"/>
</dbReference>
<gene>
    <name evidence="2" type="ORF">COLO4_02835</name>
</gene>
<reference evidence="3" key="1">
    <citation type="submission" date="2013-09" db="EMBL/GenBank/DDBJ databases">
        <title>Corchorus olitorius genome sequencing.</title>
        <authorList>
            <person name="Alam M."/>
            <person name="Haque M.S."/>
            <person name="Islam M.S."/>
            <person name="Emdad E.M."/>
            <person name="Islam M.M."/>
            <person name="Ahmed B."/>
            <person name="Halim A."/>
            <person name="Hossen Q.M.M."/>
            <person name="Hossain M.Z."/>
            <person name="Ahmed R."/>
            <person name="Khan M.M."/>
            <person name="Islam R."/>
            <person name="Rashid M.M."/>
            <person name="Khan S.A."/>
            <person name="Rahman M.S."/>
            <person name="Alam M."/>
            <person name="Yahiya A.S."/>
            <person name="Khan M.S."/>
            <person name="Azam M.S."/>
            <person name="Haque T."/>
            <person name="Lashkar M.Z.H."/>
            <person name="Akhand A.I."/>
            <person name="Morshed G."/>
            <person name="Roy S."/>
            <person name="Uddin K.S."/>
            <person name="Rabeya T."/>
            <person name="Hossain A.S."/>
            <person name="Chowdhury A."/>
            <person name="Snigdha A.R."/>
            <person name="Mortoza M.S."/>
            <person name="Matin S.A."/>
            <person name="Hoque S.M.E."/>
            <person name="Islam M.K."/>
            <person name="Roy D.K."/>
            <person name="Haider R."/>
            <person name="Moosa M.M."/>
            <person name="Elias S.M."/>
            <person name="Hasan A.M."/>
            <person name="Jahan S."/>
            <person name="Shafiuddin M."/>
            <person name="Mahmood N."/>
            <person name="Shommy N.S."/>
        </authorList>
    </citation>
    <scope>NUCLEOTIDE SEQUENCE [LARGE SCALE GENOMIC DNA]</scope>
    <source>
        <strain evidence="3">cv. O-4</strain>
    </source>
</reference>
<keyword evidence="3" id="KW-1185">Reference proteome</keyword>
<comment type="caution">
    <text evidence="2">The sequence shown here is derived from an EMBL/GenBank/DDBJ whole genome shotgun (WGS) entry which is preliminary data.</text>
</comment>
<evidence type="ECO:0000313" key="3">
    <source>
        <dbReference type="Proteomes" id="UP000187203"/>
    </source>
</evidence>
<feature type="compositionally biased region" description="Polar residues" evidence="1">
    <location>
        <begin position="9"/>
        <end position="20"/>
    </location>
</feature>
<sequence length="49" mass="5273">MNTKDKQENLPTENPATQSRPPLLPTWTAVVGTLATAPSTEPKSNHKSS</sequence>
<proteinExistence type="predicted"/>
<organism evidence="2 3">
    <name type="scientific">Corchorus olitorius</name>
    <dbReference type="NCBI Taxonomy" id="93759"/>
    <lineage>
        <taxon>Eukaryota</taxon>
        <taxon>Viridiplantae</taxon>
        <taxon>Streptophyta</taxon>
        <taxon>Embryophyta</taxon>
        <taxon>Tracheophyta</taxon>
        <taxon>Spermatophyta</taxon>
        <taxon>Magnoliopsida</taxon>
        <taxon>eudicotyledons</taxon>
        <taxon>Gunneridae</taxon>
        <taxon>Pentapetalae</taxon>
        <taxon>rosids</taxon>
        <taxon>malvids</taxon>
        <taxon>Malvales</taxon>
        <taxon>Malvaceae</taxon>
        <taxon>Grewioideae</taxon>
        <taxon>Apeibeae</taxon>
        <taxon>Corchorus</taxon>
    </lineage>
</organism>
<protein>
    <submittedName>
        <fullName evidence="2">Monosaccharide-sensing protein 3</fullName>
    </submittedName>
</protein>